<dbReference type="InterPro" id="IPR048422">
    <property type="entry name" value="NOA1/YqeH-like_C"/>
</dbReference>
<feature type="compositionally biased region" description="Low complexity" evidence="1">
    <location>
        <begin position="136"/>
        <end position="146"/>
    </location>
</feature>
<gene>
    <name evidence="4" type="primary">Contig17787.g18907</name>
    <name evidence="4" type="ORF">STYLEM_9073</name>
</gene>
<dbReference type="GO" id="GO:0005739">
    <property type="term" value="C:mitochondrion"/>
    <property type="evidence" value="ECO:0007669"/>
    <property type="project" value="TreeGrafter"/>
</dbReference>
<sequence length="756" mass="88407">MKIFNKLIQRPQASYNVLRLQGNGFYLKYQPLAYFGRQIKKPVELQIKSIKNNNEKIIFTEPSYKIEKQPHINVDKQIKSNDQNEDFNPLLEFIKLKQQAMPNIDSKILEKRQISKDQQMNIPYQSNLNQSEKQEQNQPPGQNEQEQQMKKKKMNFQEFKKEKKLKKQQEQAAEITEEELKNLKERKDVQYNKLQCTGCGIQLQYEDDTKFGFIPKYKVTLHYNRLDSDYKYQDKYEDFSNEQQRKQMLSILRDSNLDEKELDQFKEIIDQNDGKRKKKRVIESPEILNLETLMELDERKDHLEINDKRKMKEIEKLQQTPTNLICQRCYDLKHQSKLINYKGTVPSNYAGSPVLLADFVQNMDRKEIVARLTKQMYAKSIIIKVIDITNFEGSQIQEIYDEVNKKKHRLILVVNKIDALPSGFTIDRLHKWVKDQVHDKISEHIKYNICLASAKAATGINKVMSIMETIKKEFSPDAYLPKVYVVGCTNSGKSSFINALIYKSNKYKDPNKIHYKQKYNILTESPMPGTTLELISADDVRLGFKFFDTPGIPNLQQASAFVEDYQDLITLLPNKQLISYPVNLKQGYTVFLGALARVDLLSGEDKQFTFFVPPHVTIHRTPILRAEEVYNKQAGYLLRPTYNANPQDTEFQRHELALNCNDYKLANFDISIEGLGWFSVQGKGFCNMMLHLPQGVAYHIRQDSLMPFEVDHKGLQRYTGNTVNAHTSVNRKLSHKFKIRQNLQSQQSQDNYQQDK</sequence>
<accession>A0A078AEY4</accession>
<dbReference type="Pfam" id="PF21516">
    <property type="entry name" value="YqeH-like_C"/>
    <property type="match status" value="1"/>
</dbReference>
<dbReference type="Gene3D" id="3.40.50.300">
    <property type="entry name" value="P-loop containing nucleotide triphosphate hydrolases"/>
    <property type="match status" value="1"/>
</dbReference>
<name>A0A078AEY4_STYLE</name>
<dbReference type="InParanoid" id="A0A078AEY4"/>
<evidence type="ECO:0000313" key="5">
    <source>
        <dbReference type="Proteomes" id="UP000039865"/>
    </source>
</evidence>
<dbReference type="InterPro" id="IPR050896">
    <property type="entry name" value="Mito_lipid_metab_GTPase"/>
</dbReference>
<dbReference type="EMBL" id="CCKQ01008616">
    <property type="protein sequence ID" value="CDW80077.1"/>
    <property type="molecule type" value="Genomic_DNA"/>
</dbReference>
<dbReference type="OrthoDB" id="1696305at2759"/>
<dbReference type="CDD" id="cd01855">
    <property type="entry name" value="YqeH"/>
    <property type="match status" value="1"/>
</dbReference>
<dbReference type="InterPro" id="IPR027417">
    <property type="entry name" value="P-loop_NTPase"/>
</dbReference>
<dbReference type="AlphaFoldDB" id="A0A078AEY4"/>
<dbReference type="PANTHER" id="PTHR46434">
    <property type="entry name" value="GENETIC INTERACTOR OF PROHIBITINS 3, MITOCHONDRIAL"/>
    <property type="match status" value="1"/>
</dbReference>
<evidence type="ECO:0000259" key="2">
    <source>
        <dbReference type="Pfam" id="PF01926"/>
    </source>
</evidence>
<dbReference type="InterPro" id="IPR006073">
    <property type="entry name" value="GTP-bd"/>
</dbReference>
<reference evidence="4 5" key="1">
    <citation type="submission" date="2014-06" db="EMBL/GenBank/DDBJ databases">
        <authorList>
            <person name="Swart Estienne"/>
        </authorList>
    </citation>
    <scope>NUCLEOTIDE SEQUENCE [LARGE SCALE GENOMIC DNA]</scope>
    <source>
        <strain evidence="4 5">130c</strain>
    </source>
</reference>
<dbReference type="Pfam" id="PF01926">
    <property type="entry name" value="MMR_HSR1"/>
    <property type="match status" value="1"/>
</dbReference>
<dbReference type="PANTHER" id="PTHR46434:SF1">
    <property type="entry name" value="GENETIC INTERACTOR OF PROHIBITINS 3, MITOCHONDRIAL"/>
    <property type="match status" value="1"/>
</dbReference>
<dbReference type="OMA" id="FKYKSYR"/>
<feature type="domain" description="NOA1/YqeH-like C-terminal" evidence="3">
    <location>
        <begin position="606"/>
        <end position="702"/>
    </location>
</feature>
<dbReference type="GO" id="GO:0005525">
    <property type="term" value="F:GTP binding"/>
    <property type="evidence" value="ECO:0007669"/>
    <property type="project" value="InterPro"/>
</dbReference>
<evidence type="ECO:0000259" key="3">
    <source>
        <dbReference type="Pfam" id="PF21516"/>
    </source>
</evidence>
<keyword evidence="5" id="KW-1185">Reference proteome</keyword>
<protein>
    <submittedName>
        <fullName evidence="4">Gtpase</fullName>
    </submittedName>
</protein>
<dbReference type="Proteomes" id="UP000039865">
    <property type="component" value="Unassembled WGS sequence"/>
</dbReference>
<evidence type="ECO:0000313" key="4">
    <source>
        <dbReference type="EMBL" id="CDW80077.1"/>
    </source>
</evidence>
<feature type="domain" description="G" evidence="2">
    <location>
        <begin position="482"/>
        <end position="568"/>
    </location>
</feature>
<evidence type="ECO:0000256" key="1">
    <source>
        <dbReference type="SAM" id="MobiDB-lite"/>
    </source>
</evidence>
<proteinExistence type="predicted"/>
<feature type="region of interest" description="Disordered" evidence="1">
    <location>
        <begin position="129"/>
        <end position="152"/>
    </location>
</feature>
<dbReference type="SUPFAM" id="SSF52540">
    <property type="entry name" value="P-loop containing nucleoside triphosphate hydrolases"/>
    <property type="match status" value="1"/>
</dbReference>
<organism evidence="4 5">
    <name type="scientific">Stylonychia lemnae</name>
    <name type="common">Ciliate</name>
    <dbReference type="NCBI Taxonomy" id="5949"/>
    <lineage>
        <taxon>Eukaryota</taxon>
        <taxon>Sar</taxon>
        <taxon>Alveolata</taxon>
        <taxon>Ciliophora</taxon>
        <taxon>Intramacronucleata</taxon>
        <taxon>Spirotrichea</taxon>
        <taxon>Stichotrichia</taxon>
        <taxon>Sporadotrichida</taxon>
        <taxon>Oxytrichidae</taxon>
        <taxon>Stylonychinae</taxon>
        <taxon>Stylonychia</taxon>
    </lineage>
</organism>